<proteinExistence type="predicted"/>
<protein>
    <submittedName>
        <fullName evidence="2">Uncharacterized protein</fullName>
    </submittedName>
</protein>
<evidence type="ECO:0000256" key="1">
    <source>
        <dbReference type="SAM" id="MobiDB-lite"/>
    </source>
</evidence>
<dbReference type="Proteomes" id="UP001390339">
    <property type="component" value="Unassembled WGS sequence"/>
</dbReference>
<feature type="region of interest" description="Disordered" evidence="1">
    <location>
        <begin position="1"/>
        <end position="30"/>
    </location>
</feature>
<reference evidence="2 3" key="1">
    <citation type="journal article" date="2024" name="IMA Fungus">
        <title>Apiospora arundinis, a panoply of carbohydrate-active enzymes and secondary metabolites.</title>
        <authorList>
            <person name="Sorensen T."/>
            <person name="Petersen C."/>
            <person name="Muurmann A.T."/>
            <person name="Christiansen J.V."/>
            <person name="Brundto M.L."/>
            <person name="Overgaard C.K."/>
            <person name="Boysen A.T."/>
            <person name="Wollenberg R.D."/>
            <person name="Larsen T.O."/>
            <person name="Sorensen J.L."/>
            <person name="Nielsen K.L."/>
            <person name="Sondergaard T.E."/>
        </authorList>
    </citation>
    <scope>NUCLEOTIDE SEQUENCE [LARGE SCALE GENOMIC DNA]</scope>
    <source>
        <strain evidence="2 3">AAU 773</strain>
    </source>
</reference>
<evidence type="ECO:0000313" key="2">
    <source>
        <dbReference type="EMBL" id="KAK8868017.1"/>
    </source>
</evidence>
<keyword evidence="3" id="KW-1185">Reference proteome</keyword>
<accession>A0ABR2ITR8</accession>
<name>A0ABR2ITR8_9PEZI</name>
<sequence>MDGLPPQPLGQLPATPHHTPPSSDPDLENCTTAAPQRGCISNNLAAMVPAYDDWRCCDAVLKASVHLISPSGLQGLLESMRIKLHVTTPAGAQPVCTQRHMTVGASPLWKRDSRIARRVLPLREWLDLQVLSAAYFQIPRASVTVSVSGCLPATRYGKVCGASSQTEWQPVRSSHGPRLLHTTYILSIDHNEPTLHYILPTVPMPRRPKILIDPKSVSIWSGLQSVNGRREDRVSWSPLTKITRAASSTSSEQQTLAQPNALSDWTKAEGICTTPDSALVSAGTGVNSA</sequence>
<evidence type="ECO:0000313" key="3">
    <source>
        <dbReference type="Proteomes" id="UP001390339"/>
    </source>
</evidence>
<gene>
    <name evidence="2" type="ORF">PGQ11_006595</name>
</gene>
<organism evidence="2 3">
    <name type="scientific">Apiospora arundinis</name>
    <dbReference type="NCBI Taxonomy" id="335852"/>
    <lineage>
        <taxon>Eukaryota</taxon>
        <taxon>Fungi</taxon>
        <taxon>Dikarya</taxon>
        <taxon>Ascomycota</taxon>
        <taxon>Pezizomycotina</taxon>
        <taxon>Sordariomycetes</taxon>
        <taxon>Xylariomycetidae</taxon>
        <taxon>Amphisphaeriales</taxon>
        <taxon>Apiosporaceae</taxon>
        <taxon>Apiospora</taxon>
    </lineage>
</organism>
<comment type="caution">
    <text evidence="2">The sequence shown here is derived from an EMBL/GenBank/DDBJ whole genome shotgun (WGS) entry which is preliminary data.</text>
</comment>
<dbReference type="EMBL" id="JAPCWZ010000004">
    <property type="protein sequence ID" value="KAK8868017.1"/>
    <property type="molecule type" value="Genomic_DNA"/>
</dbReference>